<feature type="domain" description="SLH" evidence="3">
    <location>
        <begin position="13"/>
        <end position="76"/>
    </location>
</feature>
<dbReference type="Pfam" id="PF20316">
    <property type="entry name" value="DUF6612"/>
    <property type="match status" value="1"/>
</dbReference>
<organism evidence="4 5">
    <name type="scientific">Agathobaculum faecis</name>
    <dbReference type="NCBI Taxonomy" id="2763013"/>
    <lineage>
        <taxon>Bacteria</taxon>
        <taxon>Bacillati</taxon>
        <taxon>Bacillota</taxon>
        <taxon>Clostridia</taxon>
        <taxon>Eubacteriales</taxon>
        <taxon>Butyricicoccaceae</taxon>
        <taxon>Agathobaculum</taxon>
    </lineage>
</organism>
<dbReference type="Pfam" id="PF00395">
    <property type="entry name" value="SLH"/>
    <property type="match status" value="1"/>
</dbReference>
<proteinExistence type="predicted"/>
<evidence type="ECO:0000313" key="4">
    <source>
        <dbReference type="EMBL" id="MBC5724025.1"/>
    </source>
</evidence>
<feature type="signal peptide" evidence="2">
    <location>
        <begin position="1"/>
        <end position="24"/>
    </location>
</feature>
<evidence type="ECO:0000256" key="1">
    <source>
        <dbReference type="ARBA" id="ARBA00022737"/>
    </source>
</evidence>
<evidence type="ECO:0000259" key="3">
    <source>
        <dbReference type="PROSITE" id="PS51272"/>
    </source>
</evidence>
<feature type="chain" id="PRO_5037588398" evidence="2">
    <location>
        <begin position="25"/>
        <end position="456"/>
    </location>
</feature>
<dbReference type="EMBL" id="JACOPL010000001">
    <property type="protein sequence ID" value="MBC5724025.1"/>
    <property type="molecule type" value="Genomic_DNA"/>
</dbReference>
<sequence length="456" mass="49075">MKTKLRIVLASVLVAAGLAVTAGAASYDNCADQLKDLGLFQGTEDGYELDRAPTRGEAATMLVRLLGKEAEAKELTYEAPFTDLDDWQKPYVQYLYDNKLTNGATETTFEPEEACSAQMYTTFLLRALGYSDAAEGDFTYDAAIDFGETIGLVDYANCNESAFLRDHVAAMSLTALNTDVKGETETKLLEKLVADGAVDEAKAESLLAFFDNYDAYVEATAAMGDATKMDVSADVSASVALGDQQVMSLSMPMEIKADMDMESLDQSKMAVTGTIEVTIDESLVEEGADTSFEMPMEYYYTDGVYYMNMGDQKVKMEMSMEDAMSQMGDLTDLQNSEPICLIESITKSGSTMTVTYSSAGMSGLVNSVLDSMNIDTAAEGVAIDIGEVISKATVSNGKISGMDMNMKMTMTVEGQTMTMDMNMKCDINSIGNVTITLPSDLDSYTDLIGGADEAAA</sequence>
<dbReference type="Proteomes" id="UP000606499">
    <property type="component" value="Unassembled WGS sequence"/>
</dbReference>
<feature type="domain" description="SLH" evidence="3">
    <location>
        <begin position="78"/>
        <end position="138"/>
    </location>
</feature>
<accession>A0A923LRP0</accession>
<evidence type="ECO:0000256" key="2">
    <source>
        <dbReference type="SAM" id="SignalP"/>
    </source>
</evidence>
<comment type="caution">
    <text evidence="4">The sequence shown here is derived from an EMBL/GenBank/DDBJ whole genome shotgun (WGS) entry which is preliminary data.</text>
</comment>
<dbReference type="InterPro" id="IPR001119">
    <property type="entry name" value="SLH_dom"/>
</dbReference>
<protein>
    <submittedName>
        <fullName evidence="4">S-layer homology domain-containing protein</fullName>
    </submittedName>
</protein>
<keyword evidence="1" id="KW-0677">Repeat</keyword>
<dbReference type="RefSeq" id="WP_054325890.1">
    <property type="nucleotide sequence ID" value="NZ_JACOPL010000001.1"/>
</dbReference>
<evidence type="ECO:0000313" key="5">
    <source>
        <dbReference type="Proteomes" id="UP000606499"/>
    </source>
</evidence>
<reference evidence="4" key="1">
    <citation type="submission" date="2020-08" db="EMBL/GenBank/DDBJ databases">
        <title>Genome public.</title>
        <authorList>
            <person name="Liu C."/>
            <person name="Sun Q."/>
        </authorList>
    </citation>
    <scope>NUCLEOTIDE SEQUENCE</scope>
    <source>
        <strain evidence="4">NSJ-28</strain>
    </source>
</reference>
<dbReference type="InterPro" id="IPR046720">
    <property type="entry name" value="DUF6612"/>
</dbReference>
<keyword evidence="2" id="KW-0732">Signal</keyword>
<gene>
    <name evidence="4" type="ORF">H8S45_00865</name>
</gene>
<keyword evidence="5" id="KW-1185">Reference proteome</keyword>
<name>A0A923LRP0_9FIRM</name>
<dbReference type="AlphaFoldDB" id="A0A923LRP0"/>
<dbReference type="PROSITE" id="PS51272">
    <property type="entry name" value="SLH"/>
    <property type="match status" value="2"/>
</dbReference>